<proteinExistence type="predicted"/>
<keyword evidence="3" id="KW-0648">Protein biosynthesis</keyword>
<keyword evidence="2" id="KW-0251">Elongation factor</keyword>
<evidence type="ECO:0000313" key="8">
    <source>
        <dbReference type="EMBL" id="WXB15872.1"/>
    </source>
</evidence>
<protein>
    <recommendedName>
        <fullName evidence="10">Elongation factor G</fullName>
    </recommendedName>
</protein>
<dbReference type="InterPro" id="IPR014721">
    <property type="entry name" value="Ribsml_uS5_D2-typ_fold_subgr"/>
</dbReference>
<gene>
    <name evidence="8" type="ORF">LZC94_01075</name>
</gene>
<accession>A0ABZ2LYT1</accession>
<dbReference type="EMBL" id="CP089984">
    <property type="protein sequence ID" value="WXB15872.1"/>
    <property type="molecule type" value="Genomic_DNA"/>
</dbReference>
<evidence type="ECO:0000256" key="1">
    <source>
        <dbReference type="ARBA" id="ARBA00022741"/>
    </source>
</evidence>
<dbReference type="Gene3D" id="3.30.230.10">
    <property type="match status" value="1"/>
</dbReference>
<dbReference type="Gene3D" id="3.30.70.240">
    <property type="match status" value="1"/>
</dbReference>
<evidence type="ECO:0000256" key="5">
    <source>
        <dbReference type="SAM" id="MobiDB-lite"/>
    </source>
</evidence>
<keyword evidence="4" id="KW-0342">GTP-binding</keyword>
<evidence type="ECO:0000259" key="7">
    <source>
        <dbReference type="SMART" id="SM00889"/>
    </source>
</evidence>
<dbReference type="SMART" id="SM00838">
    <property type="entry name" value="EFG_C"/>
    <property type="match status" value="1"/>
</dbReference>
<evidence type="ECO:0000256" key="4">
    <source>
        <dbReference type="ARBA" id="ARBA00023134"/>
    </source>
</evidence>
<dbReference type="CDD" id="cd03713">
    <property type="entry name" value="EFG_mtEFG_C"/>
    <property type="match status" value="1"/>
</dbReference>
<reference evidence="8 9" key="1">
    <citation type="submission" date="2021-12" db="EMBL/GenBank/DDBJ databases">
        <title>Discovery of the Pendulisporaceae a myxobacterial family with distinct sporulation behavior and unique specialized metabolism.</title>
        <authorList>
            <person name="Garcia R."/>
            <person name="Popoff A."/>
            <person name="Bader C.D."/>
            <person name="Loehr J."/>
            <person name="Walesch S."/>
            <person name="Walt C."/>
            <person name="Boldt J."/>
            <person name="Bunk B."/>
            <person name="Haeckl F.J.F.P.J."/>
            <person name="Gunesch A.P."/>
            <person name="Birkelbach J."/>
            <person name="Nuebel U."/>
            <person name="Pietschmann T."/>
            <person name="Bach T."/>
            <person name="Mueller R."/>
        </authorList>
    </citation>
    <scope>NUCLEOTIDE SEQUENCE [LARGE SCALE GENOMIC DNA]</scope>
    <source>
        <strain evidence="8 9">MSr11954</strain>
    </source>
</reference>
<name>A0ABZ2LYT1_9BACT</name>
<feature type="domain" description="Elongation factor EFG" evidence="6">
    <location>
        <begin position="148"/>
        <end position="235"/>
    </location>
</feature>
<dbReference type="SMART" id="SM00889">
    <property type="entry name" value="EFG_IV"/>
    <property type="match status" value="1"/>
</dbReference>
<dbReference type="InterPro" id="IPR005517">
    <property type="entry name" value="Transl_elong_EFG/EF2_IV"/>
</dbReference>
<evidence type="ECO:0000256" key="3">
    <source>
        <dbReference type="ARBA" id="ARBA00022917"/>
    </source>
</evidence>
<dbReference type="SUPFAM" id="SSF54211">
    <property type="entry name" value="Ribosomal protein S5 domain 2-like"/>
    <property type="match status" value="1"/>
</dbReference>
<dbReference type="InterPro" id="IPR035649">
    <property type="entry name" value="EFG_V"/>
</dbReference>
<evidence type="ECO:0000259" key="6">
    <source>
        <dbReference type="SMART" id="SM00838"/>
    </source>
</evidence>
<evidence type="ECO:0000313" key="9">
    <source>
        <dbReference type="Proteomes" id="UP001370348"/>
    </source>
</evidence>
<dbReference type="InterPro" id="IPR020568">
    <property type="entry name" value="Ribosomal_Su5_D2-typ_SF"/>
</dbReference>
<sequence>MPPDNPLSPLRKTPPRADPDSGRISVRQPAYRETILAPAQSEYRHVARNRATEHVASVLLAVFPSARGAGLTFADETIAGSLPRKFASAVEEGVRAAAACGVVTGHPVVDVAVSLLDGEARGKDLHADAFQLAGSTAFERACLDAGPVILEPFVALEIVVPQAHAGDVVRGLEARRGVVARVIPRGHAVMIVARAPLGMTFDYVSRLRGLTHGRGTATMVPDGYEIAPRSVVEQLLAHVD</sequence>
<feature type="region of interest" description="Disordered" evidence="5">
    <location>
        <begin position="1"/>
        <end position="25"/>
    </location>
</feature>
<feature type="domain" description="Translation elongation factor EFG/EF2" evidence="7">
    <location>
        <begin position="28"/>
        <end position="146"/>
    </location>
</feature>
<dbReference type="InterPro" id="IPR035647">
    <property type="entry name" value="EFG_III/V"/>
</dbReference>
<evidence type="ECO:0008006" key="10">
    <source>
        <dbReference type="Google" id="ProtNLM"/>
    </source>
</evidence>
<keyword evidence="1" id="KW-0547">Nucleotide-binding</keyword>
<dbReference type="Proteomes" id="UP001370348">
    <property type="component" value="Chromosome"/>
</dbReference>
<dbReference type="RefSeq" id="WP_394825506.1">
    <property type="nucleotide sequence ID" value="NZ_CP089984.1"/>
</dbReference>
<keyword evidence="9" id="KW-1185">Reference proteome</keyword>
<evidence type="ECO:0000256" key="2">
    <source>
        <dbReference type="ARBA" id="ARBA00022768"/>
    </source>
</evidence>
<dbReference type="SUPFAM" id="SSF54980">
    <property type="entry name" value="EF-G C-terminal domain-like"/>
    <property type="match status" value="1"/>
</dbReference>
<dbReference type="Pfam" id="PF03764">
    <property type="entry name" value="EFG_IV"/>
    <property type="match status" value="1"/>
</dbReference>
<dbReference type="Pfam" id="PF00679">
    <property type="entry name" value="EFG_C"/>
    <property type="match status" value="1"/>
</dbReference>
<dbReference type="PANTHER" id="PTHR43261:SF1">
    <property type="entry name" value="RIBOSOME-RELEASING FACTOR 2, MITOCHONDRIAL"/>
    <property type="match status" value="1"/>
</dbReference>
<dbReference type="InterPro" id="IPR000640">
    <property type="entry name" value="EFG_V-like"/>
</dbReference>
<organism evidence="8 9">
    <name type="scientific">Pendulispora albinea</name>
    <dbReference type="NCBI Taxonomy" id="2741071"/>
    <lineage>
        <taxon>Bacteria</taxon>
        <taxon>Pseudomonadati</taxon>
        <taxon>Myxococcota</taxon>
        <taxon>Myxococcia</taxon>
        <taxon>Myxococcales</taxon>
        <taxon>Sorangiineae</taxon>
        <taxon>Pendulisporaceae</taxon>
        <taxon>Pendulispora</taxon>
    </lineage>
</organism>
<dbReference type="PANTHER" id="PTHR43261">
    <property type="entry name" value="TRANSLATION ELONGATION FACTOR G-RELATED"/>
    <property type="match status" value="1"/>
</dbReference>